<name>A0ABN7X876_GIGMA</name>
<evidence type="ECO:0000313" key="2">
    <source>
        <dbReference type="Proteomes" id="UP000789901"/>
    </source>
</evidence>
<dbReference type="Proteomes" id="UP000789901">
    <property type="component" value="Unassembled WGS sequence"/>
</dbReference>
<protein>
    <submittedName>
        <fullName evidence="1">41075_t:CDS:1</fullName>
    </submittedName>
</protein>
<keyword evidence="2" id="KW-1185">Reference proteome</keyword>
<proteinExistence type="predicted"/>
<sequence>QYPEIKQAQQRITDWVHQANLKQIEMILTTNQFVKLTRFHDITECTWSAQGSESQIDDFWVSKGILLQLTEPMLALAKNITNSDHKLVAKEL</sequence>
<reference evidence="1 2" key="1">
    <citation type="submission" date="2021-06" db="EMBL/GenBank/DDBJ databases">
        <authorList>
            <person name="Kallberg Y."/>
            <person name="Tangrot J."/>
            <person name="Rosling A."/>
        </authorList>
    </citation>
    <scope>NUCLEOTIDE SEQUENCE [LARGE SCALE GENOMIC DNA]</scope>
    <source>
        <strain evidence="1 2">120-4 pot B 10/14</strain>
    </source>
</reference>
<comment type="caution">
    <text evidence="1">The sequence shown here is derived from an EMBL/GenBank/DDBJ whole genome shotgun (WGS) entry which is preliminary data.</text>
</comment>
<accession>A0ABN7X876</accession>
<dbReference type="EMBL" id="CAJVQB010098274">
    <property type="protein sequence ID" value="CAG8849851.1"/>
    <property type="molecule type" value="Genomic_DNA"/>
</dbReference>
<gene>
    <name evidence="1" type="ORF">GMARGA_LOCUS39918</name>
</gene>
<evidence type="ECO:0000313" key="1">
    <source>
        <dbReference type="EMBL" id="CAG8849851.1"/>
    </source>
</evidence>
<organism evidence="1 2">
    <name type="scientific">Gigaspora margarita</name>
    <dbReference type="NCBI Taxonomy" id="4874"/>
    <lineage>
        <taxon>Eukaryota</taxon>
        <taxon>Fungi</taxon>
        <taxon>Fungi incertae sedis</taxon>
        <taxon>Mucoromycota</taxon>
        <taxon>Glomeromycotina</taxon>
        <taxon>Glomeromycetes</taxon>
        <taxon>Diversisporales</taxon>
        <taxon>Gigasporaceae</taxon>
        <taxon>Gigaspora</taxon>
    </lineage>
</organism>
<feature type="non-terminal residue" evidence="1">
    <location>
        <position position="1"/>
    </location>
</feature>